<evidence type="ECO:0000313" key="3">
    <source>
        <dbReference type="Proteomes" id="UP000630594"/>
    </source>
</evidence>
<keyword evidence="1" id="KW-0732">Signal</keyword>
<dbReference type="SUPFAM" id="SSF82171">
    <property type="entry name" value="DPP6 N-terminal domain-like"/>
    <property type="match status" value="1"/>
</dbReference>
<comment type="caution">
    <text evidence="2">The sequence shown here is derived from an EMBL/GenBank/DDBJ whole genome shotgun (WGS) entry which is preliminary data.</text>
</comment>
<dbReference type="Proteomes" id="UP000630594">
    <property type="component" value="Unassembled WGS sequence"/>
</dbReference>
<feature type="chain" id="PRO_5046769994" description="WD40 repeat domain-containing protein" evidence="1">
    <location>
        <begin position="38"/>
        <end position="367"/>
    </location>
</feature>
<dbReference type="EMBL" id="BMCK01000005">
    <property type="protein sequence ID" value="GGD29916.1"/>
    <property type="molecule type" value="Genomic_DNA"/>
</dbReference>
<evidence type="ECO:0008006" key="4">
    <source>
        <dbReference type="Google" id="ProtNLM"/>
    </source>
</evidence>
<feature type="signal peptide" evidence="1">
    <location>
        <begin position="1"/>
        <end position="37"/>
    </location>
</feature>
<evidence type="ECO:0000313" key="2">
    <source>
        <dbReference type="EMBL" id="GGD29916.1"/>
    </source>
</evidence>
<proteinExistence type="predicted"/>
<organism evidence="2 3">
    <name type="scientific">Nocardioides daphniae</name>
    <dbReference type="NCBI Taxonomy" id="402297"/>
    <lineage>
        <taxon>Bacteria</taxon>
        <taxon>Bacillati</taxon>
        <taxon>Actinomycetota</taxon>
        <taxon>Actinomycetes</taxon>
        <taxon>Propionibacteriales</taxon>
        <taxon>Nocardioidaceae</taxon>
        <taxon>Nocardioides</taxon>
    </lineage>
</organism>
<keyword evidence="3" id="KW-1185">Reference proteome</keyword>
<reference evidence="3" key="1">
    <citation type="journal article" date="2019" name="Int. J. Syst. Evol. Microbiol.">
        <title>The Global Catalogue of Microorganisms (GCM) 10K type strain sequencing project: providing services to taxonomists for standard genome sequencing and annotation.</title>
        <authorList>
            <consortium name="The Broad Institute Genomics Platform"/>
            <consortium name="The Broad Institute Genome Sequencing Center for Infectious Disease"/>
            <person name="Wu L."/>
            <person name="Ma J."/>
        </authorList>
    </citation>
    <scope>NUCLEOTIDE SEQUENCE [LARGE SCALE GENOMIC DNA]</scope>
    <source>
        <strain evidence="3">CCM 7403</strain>
    </source>
</reference>
<sequence length="367" mass="39848">MGGMNALGGSTARAVAAAVVSLSLGVALAPVSATAHASEGAAPAPPVRTIDPAKLRRGPDATIPFLQDGRIHAGGKTVRVRVPFTKGRQALLGRSGNAWLVASYRKGYLRVHRVRANRAPQLLPGSRTRQFGGEFYGIRVSRDGTRLLRTRYDRGGATVVVTRTVDGAPVDDYYTTYYSQPYDADAGRVLLHKEDETTYEVFAADWRPGSDDDRVLGSLMNAGFYRRDLAFVQDGVDTYRFGPTAISAPGAPAWSARFAALDVSPDGSLVLGVGPRLVRKRAVLQVRRMSDGKVLQQFSYGKVVDPGDWSISDTNEQTARFESDTRFVFQFSKAGRSRLVRCTTSGRCAKASDAGSNVSITFERFMW</sequence>
<protein>
    <recommendedName>
        <fullName evidence="4">WD40 repeat domain-containing protein</fullName>
    </recommendedName>
</protein>
<gene>
    <name evidence="2" type="ORF">GCM10007231_31760</name>
</gene>
<name>A0ABQ1QLJ5_9ACTN</name>
<evidence type="ECO:0000256" key="1">
    <source>
        <dbReference type="SAM" id="SignalP"/>
    </source>
</evidence>
<accession>A0ABQ1QLJ5</accession>